<dbReference type="GO" id="GO:0045900">
    <property type="term" value="P:negative regulation of translational elongation"/>
    <property type="evidence" value="ECO:0007669"/>
    <property type="project" value="TreeGrafter"/>
</dbReference>
<evidence type="ECO:0000313" key="8">
    <source>
        <dbReference type="Proteomes" id="UP000266385"/>
    </source>
</evidence>
<evidence type="ECO:0000256" key="5">
    <source>
        <dbReference type="SAM" id="Coils"/>
    </source>
</evidence>
<dbReference type="PANTHER" id="PTHR33231">
    <property type="entry name" value="30S RIBOSOMAL PROTEIN"/>
    <property type="match status" value="1"/>
</dbReference>
<evidence type="ECO:0000256" key="3">
    <source>
        <dbReference type="ARBA" id="ARBA00041148"/>
    </source>
</evidence>
<dbReference type="PANTHER" id="PTHR33231:SF1">
    <property type="entry name" value="30S RIBOSOMAL PROTEIN"/>
    <property type="match status" value="1"/>
</dbReference>
<feature type="coiled-coil region" evidence="5">
    <location>
        <begin position="73"/>
        <end position="100"/>
    </location>
</feature>
<dbReference type="InterPro" id="IPR038416">
    <property type="entry name" value="Ribosom_S30AE_C_sf"/>
</dbReference>
<dbReference type="RefSeq" id="WP_119374437.1">
    <property type="nucleotide sequence ID" value="NZ_QWFX01000005.1"/>
</dbReference>
<dbReference type="HAMAP" id="MF_00839">
    <property type="entry name" value="HPF"/>
    <property type="match status" value="1"/>
</dbReference>
<accession>A0A399RL07</accession>
<comment type="subcellular location">
    <subcellularLocation>
        <location evidence="4">Cytoplasm</location>
    </subcellularLocation>
</comment>
<dbReference type="InterPro" id="IPR032528">
    <property type="entry name" value="Ribosom_S30AE_C"/>
</dbReference>
<dbReference type="AlphaFoldDB" id="A0A399RL07"/>
<keyword evidence="1 4" id="KW-0810">Translation regulation</keyword>
<name>A0A399RL07_9PROT</name>
<reference evidence="7 8" key="1">
    <citation type="submission" date="2018-08" db="EMBL/GenBank/DDBJ databases">
        <title>Henriciella mobilis sp. nov., isolated from seawater.</title>
        <authorList>
            <person name="Cheng H."/>
            <person name="Wu Y.-H."/>
            <person name="Xu X.-W."/>
            <person name="Guo L.-L."/>
        </authorList>
    </citation>
    <scope>NUCLEOTIDE SEQUENCE [LARGE SCALE GENOMIC DNA]</scope>
    <source>
        <strain evidence="7 8">JN25</strain>
    </source>
</reference>
<feature type="domain" description="Sigma 54 modulation/S30EA ribosomal protein C-terminal" evidence="6">
    <location>
        <begin position="132"/>
        <end position="186"/>
    </location>
</feature>
<proteinExistence type="inferred from homology"/>
<dbReference type="InterPro" id="IPR036567">
    <property type="entry name" value="RHF-like"/>
</dbReference>
<dbReference type="EMBL" id="QWFX01000005">
    <property type="protein sequence ID" value="RIJ32356.1"/>
    <property type="molecule type" value="Genomic_DNA"/>
</dbReference>
<evidence type="ECO:0000259" key="6">
    <source>
        <dbReference type="Pfam" id="PF16321"/>
    </source>
</evidence>
<comment type="subunit">
    <text evidence="4">Interacts with 100S ribosomes.</text>
</comment>
<dbReference type="InterPro" id="IPR003489">
    <property type="entry name" value="RHF/RaiA"/>
</dbReference>
<comment type="similarity">
    <text evidence="4">Belongs to the HPF/YfiA ribosome-associated protein family. Long HPF subfamily.</text>
</comment>
<evidence type="ECO:0000256" key="4">
    <source>
        <dbReference type="HAMAP-Rule" id="MF_00839"/>
    </source>
</evidence>
<protein>
    <recommendedName>
        <fullName evidence="3 4">Ribosome hibernation promoting factor</fullName>
        <shortName evidence="4">HPF</shortName>
    </recommendedName>
</protein>
<dbReference type="GO" id="GO:0022627">
    <property type="term" value="C:cytosolic small ribosomal subunit"/>
    <property type="evidence" value="ECO:0007669"/>
    <property type="project" value="TreeGrafter"/>
</dbReference>
<evidence type="ECO:0000256" key="2">
    <source>
        <dbReference type="ARBA" id="ARBA00038695"/>
    </source>
</evidence>
<dbReference type="GO" id="GO:0043024">
    <property type="term" value="F:ribosomal small subunit binding"/>
    <property type="evidence" value="ECO:0007669"/>
    <property type="project" value="TreeGrafter"/>
</dbReference>
<dbReference type="InterPro" id="IPR034694">
    <property type="entry name" value="HPF_long/plastid"/>
</dbReference>
<dbReference type="Gene3D" id="3.30.160.100">
    <property type="entry name" value="Ribosome hibernation promotion factor-like"/>
    <property type="match status" value="1"/>
</dbReference>
<comment type="subunit">
    <text evidence="2">Associates exclusively with 100S ribosomes, which are dimers of 70S ribosomes.</text>
</comment>
<organism evidence="7 8">
    <name type="scientific">Henriciella mobilis</name>
    <dbReference type="NCBI Taxonomy" id="2305467"/>
    <lineage>
        <taxon>Bacteria</taxon>
        <taxon>Pseudomonadati</taxon>
        <taxon>Pseudomonadota</taxon>
        <taxon>Alphaproteobacteria</taxon>
        <taxon>Hyphomonadales</taxon>
        <taxon>Hyphomonadaceae</taxon>
        <taxon>Henriciella</taxon>
    </lineage>
</organism>
<gene>
    <name evidence="7" type="primary">raiA</name>
    <name evidence="4" type="synonym">hpf</name>
    <name evidence="7" type="ORF">D1223_00370</name>
</gene>
<evidence type="ECO:0000256" key="1">
    <source>
        <dbReference type="ARBA" id="ARBA00022845"/>
    </source>
</evidence>
<sequence length="197" mass="21831">MQIQIAGRKMDLGDALRTRIEEGLEAAVTKYFDREFDGHVTVSPNGHETEIDCNVHLPSGIILQSTGKADDPYVALDEALQKMEKRVRRYKRRLKDHHKNGRDPFPSEPAASFVLKSTPEDDEPSQTGESGEAPVIVAETASQIRTMTVSEAVLQLELADSPALMFRNAKHKGLNMVYRRADGNIGWVDPATDSKSS</sequence>
<keyword evidence="5" id="KW-0175">Coiled coil</keyword>
<dbReference type="NCBIfam" id="TIGR00741">
    <property type="entry name" value="yfiA"/>
    <property type="match status" value="1"/>
</dbReference>
<dbReference type="Pfam" id="PF16321">
    <property type="entry name" value="Ribosom_S30AE_C"/>
    <property type="match status" value="1"/>
</dbReference>
<comment type="function">
    <text evidence="4">Required for dimerization of active 70S ribosomes into 100S ribosomes in stationary phase; 100S ribosomes are translationally inactive and sometimes present during exponential growth.</text>
</comment>
<evidence type="ECO:0000313" key="7">
    <source>
        <dbReference type="EMBL" id="RIJ32356.1"/>
    </source>
</evidence>
<dbReference type="InterPro" id="IPR050574">
    <property type="entry name" value="HPF/YfiA_ribosome-assoc"/>
</dbReference>
<comment type="caution">
    <text evidence="7">The sequence shown here is derived from an EMBL/GenBank/DDBJ whole genome shotgun (WGS) entry which is preliminary data.</text>
</comment>
<dbReference type="CDD" id="cd00552">
    <property type="entry name" value="RaiA"/>
    <property type="match status" value="1"/>
</dbReference>
<dbReference type="Gene3D" id="3.30.505.50">
    <property type="entry name" value="Sigma 54 modulation/S30EA ribosomal protein, C-terminal domain"/>
    <property type="match status" value="1"/>
</dbReference>
<dbReference type="SUPFAM" id="SSF69754">
    <property type="entry name" value="Ribosome binding protein Y (YfiA homologue)"/>
    <property type="match status" value="1"/>
</dbReference>
<dbReference type="Proteomes" id="UP000266385">
    <property type="component" value="Unassembled WGS sequence"/>
</dbReference>
<keyword evidence="8" id="KW-1185">Reference proteome</keyword>
<dbReference type="OrthoDB" id="9794975at2"/>
<dbReference type="Pfam" id="PF02482">
    <property type="entry name" value="Ribosomal_S30AE"/>
    <property type="match status" value="1"/>
</dbReference>
<keyword evidence="4" id="KW-0963">Cytoplasm</keyword>